<reference evidence="1 2" key="2">
    <citation type="journal article" date="2019" name="G3 (Bethesda)">
        <title>Hybrid Assembly of the Genome of the Entomopathogenic Nematode Steinernema carpocapsae Identifies the X-Chromosome.</title>
        <authorList>
            <person name="Serra L."/>
            <person name="Macchietto M."/>
            <person name="Macias-Munoz A."/>
            <person name="McGill C.J."/>
            <person name="Rodriguez I.M."/>
            <person name="Rodriguez B."/>
            <person name="Murad R."/>
            <person name="Mortazavi A."/>
        </authorList>
    </citation>
    <scope>NUCLEOTIDE SEQUENCE [LARGE SCALE GENOMIC DNA]</scope>
    <source>
        <strain evidence="1 2">ALL</strain>
    </source>
</reference>
<evidence type="ECO:0000313" key="1">
    <source>
        <dbReference type="EMBL" id="TKR95213.1"/>
    </source>
</evidence>
<dbReference type="Proteomes" id="UP000298663">
    <property type="component" value="Unassembled WGS sequence"/>
</dbReference>
<evidence type="ECO:0000313" key="2">
    <source>
        <dbReference type="Proteomes" id="UP000298663"/>
    </source>
</evidence>
<sequence length="118" mass="13323">MRKTAFSRGVDMERCEAPQILRTADKFSCQTEEVMANREVLLFQIFWTGAILTELTEFSKVMKIGEILFSCLDPSDGETLVRKLNLGTVKGGGNFVVYSKRVDHTFIEGLEQAIQVEN</sequence>
<keyword evidence="2" id="KW-1185">Reference proteome</keyword>
<reference evidence="1 2" key="1">
    <citation type="journal article" date="2015" name="Genome Biol.">
        <title>Comparative genomics of Steinernema reveals deeply conserved gene regulatory networks.</title>
        <authorList>
            <person name="Dillman A.R."/>
            <person name="Macchietto M."/>
            <person name="Porter C.F."/>
            <person name="Rogers A."/>
            <person name="Williams B."/>
            <person name="Antoshechkin I."/>
            <person name="Lee M.M."/>
            <person name="Goodwin Z."/>
            <person name="Lu X."/>
            <person name="Lewis E.E."/>
            <person name="Goodrich-Blair H."/>
            <person name="Stock S.P."/>
            <person name="Adams B.J."/>
            <person name="Sternberg P.W."/>
            <person name="Mortazavi A."/>
        </authorList>
    </citation>
    <scope>NUCLEOTIDE SEQUENCE [LARGE SCALE GENOMIC DNA]</scope>
    <source>
        <strain evidence="1 2">ALL</strain>
    </source>
</reference>
<name>A0A4U5PFT1_STECR</name>
<protein>
    <submittedName>
        <fullName evidence="1">Uncharacterized protein</fullName>
    </submittedName>
</protein>
<gene>
    <name evidence="1" type="ORF">L596_009410</name>
</gene>
<comment type="caution">
    <text evidence="1">The sequence shown here is derived from an EMBL/GenBank/DDBJ whole genome shotgun (WGS) entry which is preliminary data.</text>
</comment>
<dbReference type="AlphaFoldDB" id="A0A4U5PFT1"/>
<accession>A0A4U5PFT1</accession>
<proteinExistence type="predicted"/>
<dbReference type="EMBL" id="AZBU02000002">
    <property type="protein sequence ID" value="TKR95213.1"/>
    <property type="molecule type" value="Genomic_DNA"/>
</dbReference>
<organism evidence="1 2">
    <name type="scientific">Steinernema carpocapsae</name>
    <name type="common">Entomopathogenic nematode</name>
    <dbReference type="NCBI Taxonomy" id="34508"/>
    <lineage>
        <taxon>Eukaryota</taxon>
        <taxon>Metazoa</taxon>
        <taxon>Ecdysozoa</taxon>
        <taxon>Nematoda</taxon>
        <taxon>Chromadorea</taxon>
        <taxon>Rhabditida</taxon>
        <taxon>Tylenchina</taxon>
        <taxon>Panagrolaimomorpha</taxon>
        <taxon>Strongyloidoidea</taxon>
        <taxon>Steinernematidae</taxon>
        <taxon>Steinernema</taxon>
    </lineage>
</organism>